<keyword evidence="3" id="KW-1185">Reference proteome</keyword>
<proteinExistence type="predicted"/>
<dbReference type="EMBL" id="CM029052">
    <property type="protein sequence ID" value="KAG2558310.1"/>
    <property type="molecule type" value="Genomic_DNA"/>
</dbReference>
<evidence type="ECO:0000313" key="3">
    <source>
        <dbReference type="Proteomes" id="UP000823388"/>
    </source>
</evidence>
<feature type="region of interest" description="Disordered" evidence="1">
    <location>
        <begin position="146"/>
        <end position="223"/>
    </location>
</feature>
<name>A0A8T0P9L0_PANVG</name>
<feature type="compositionally biased region" description="Pro residues" evidence="1">
    <location>
        <begin position="1"/>
        <end position="18"/>
    </location>
</feature>
<dbReference type="AlphaFoldDB" id="A0A8T0P9L0"/>
<feature type="compositionally biased region" description="Low complexity" evidence="1">
    <location>
        <begin position="165"/>
        <end position="180"/>
    </location>
</feature>
<accession>A0A8T0P9L0</accession>
<reference evidence="2" key="1">
    <citation type="submission" date="2020-05" db="EMBL/GenBank/DDBJ databases">
        <title>WGS assembly of Panicum virgatum.</title>
        <authorList>
            <person name="Lovell J.T."/>
            <person name="Jenkins J."/>
            <person name="Shu S."/>
            <person name="Juenger T.E."/>
            <person name="Schmutz J."/>
        </authorList>
    </citation>
    <scope>NUCLEOTIDE SEQUENCE</scope>
    <source>
        <strain evidence="2">AP13</strain>
    </source>
</reference>
<sequence>MRHQPPSPPPPSPQPPSPQDLRRKDDPTQPRLHGAGRSAPPPPRACHPHRHEAVVASARTRTHTTPTEASTRGRAKSHRRSAWQQDHHHGAVRRRLPTSPAAAVPAGRRQQHGCSKARPAAERNAGVPAILDARAGLGCCHGGAAPRAMPANRDPQPIRKGQAKTDQQASDQQPPTSDQQPPTPDLRPAGEGRRRRSPAGTPLRREERGGGVRGNLQGKGRGAPAAALIVAGWTSTGELRRRRGWEEEWAGCSREGWRHRPSRPRGRRGGRAMGEGQDLHLFFINITANISTHFFCKALLLSRICSTLSQQVD</sequence>
<evidence type="ECO:0000256" key="1">
    <source>
        <dbReference type="SAM" id="MobiDB-lite"/>
    </source>
</evidence>
<feature type="region of interest" description="Disordered" evidence="1">
    <location>
        <begin position="1"/>
        <end position="122"/>
    </location>
</feature>
<gene>
    <name evidence="2" type="ORF">PVAP13_8NG116201</name>
</gene>
<organism evidence="2 3">
    <name type="scientific">Panicum virgatum</name>
    <name type="common">Blackwell switchgrass</name>
    <dbReference type="NCBI Taxonomy" id="38727"/>
    <lineage>
        <taxon>Eukaryota</taxon>
        <taxon>Viridiplantae</taxon>
        <taxon>Streptophyta</taxon>
        <taxon>Embryophyta</taxon>
        <taxon>Tracheophyta</taxon>
        <taxon>Spermatophyta</taxon>
        <taxon>Magnoliopsida</taxon>
        <taxon>Liliopsida</taxon>
        <taxon>Poales</taxon>
        <taxon>Poaceae</taxon>
        <taxon>PACMAD clade</taxon>
        <taxon>Panicoideae</taxon>
        <taxon>Panicodae</taxon>
        <taxon>Paniceae</taxon>
        <taxon>Panicinae</taxon>
        <taxon>Panicum</taxon>
        <taxon>Panicum sect. Hiantes</taxon>
    </lineage>
</organism>
<protein>
    <submittedName>
        <fullName evidence="2">Uncharacterized protein</fullName>
    </submittedName>
</protein>
<comment type="caution">
    <text evidence="2">The sequence shown here is derived from an EMBL/GenBank/DDBJ whole genome shotgun (WGS) entry which is preliminary data.</text>
</comment>
<feature type="compositionally biased region" description="Gly residues" evidence="1">
    <location>
        <begin position="211"/>
        <end position="221"/>
    </location>
</feature>
<evidence type="ECO:0000313" key="2">
    <source>
        <dbReference type="EMBL" id="KAG2558310.1"/>
    </source>
</evidence>
<dbReference type="Proteomes" id="UP000823388">
    <property type="component" value="Chromosome 8N"/>
</dbReference>